<dbReference type="SMART" id="SM00225">
    <property type="entry name" value="BTB"/>
    <property type="match status" value="1"/>
</dbReference>
<dbReference type="Pfam" id="PF00651">
    <property type="entry name" value="BTB"/>
    <property type="match status" value="1"/>
</dbReference>
<feature type="domain" description="BTB" evidence="1">
    <location>
        <begin position="17"/>
        <end position="94"/>
    </location>
</feature>
<evidence type="ECO:0000313" key="3">
    <source>
        <dbReference type="Proteomes" id="UP000230002"/>
    </source>
</evidence>
<dbReference type="Gene3D" id="3.30.710.10">
    <property type="entry name" value="Potassium Channel Kv1.1, Chain A"/>
    <property type="match status" value="1"/>
</dbReference>
<dbReference type="AlphaFoldDB" id="A0A2G8S4E8"/>
<name>A0A2G8S4E8_9APHY</name>
<organism evidence="2 3">
    <name type="scientific">Ganoderma sinense ZZ0214-1</name>
    <dbReference type="NCBI Taxonomy" id="1077348"/>
    <lineage>
        <taxon>Eukaryota</taxon>
        <taxon>Fungi</taxon>
        <taxon>Dikarya</taxon>
        <taxon>Basidiomycota</taxon>
        <taxon>Agaricomycotina</taxon>
        <taxon>Agaricomycetes</taxon>
        <taxon>Polyporales</taxon>
        <taxon>Polyporaceae</taxon>
        <taxon>Ganoderma</taxon>
    </lineage>
</organism>
<dbReference type="STRING" id="1077348.A0A2G8S4E8"/>
<dbReference type="SUPFAM" id="SSF54695">
    <property type="entry name" value="POZ domain"/>
    <property type="match status" value="1"/>
</dbReference>
<dbReference type="PROSITE" id="PS50097">
    <property type="entry name" value="BTB"/>
    <property type="match status" value="1"/>
</dbReference>
<dbReference type="InterPro" id="IPR011333">
    <property type="entry name" value="SKP1/BTB/POZ_sf"/>
</dbReference>
<protein>
    <recommendedName>
        <fullName evidence="1">BTB domain-containing protein</fullName>
    </recommendedName>
</protein>
<dbReference type="InterPro" id="IPR000210">
    <property type="entry name" value="BTB/POZ_dom"/>
</dbReference>
<evidence type="ECO:0000259" key="1">
    <source>
        <dbReference type="PROSITE" id="PS50097"/>
    </source>
</evidence>
<dbReference type="OrthoDB" id="3268787at2759"/>
<accession>A0A2G8S4E8</accession>
<reference evidence="2 3" key="1">
    <citation type="journal article" date="2015" name="Sci. Rep.">
        <title>Chromosome-level genome map provides insights into diverse defense mechanisms in the medicinal fungus Ganoderma sinense.</title>
        <authorList>
            <person name="Zhu Y."/>
            <person name="Xu J."/>
            <person name="Sun C."/>
            <person name="Zhou S."/>
            <person name="Xu H."/>
            <person name="Nelson D.R."/>
            <person name="Qian J."/>
            <person name="Song J."/>
            <person name="Luo H."/>
            <person name="Xiang L."/>
            <person name="Li Y."/>
            <person name="Xu Z."/>
            <person name="Ji A."/>
            <person name="Wang L."/>
            <person name="Lu S."/>
            <person name="Hayward A."/>
            <person name="Sun W."/>
            <person name="Li X."/>
            <person name="Schwartz D.C."/>
            <person name="Wang Y."/>
            <person name="Chen S."/>
        </authorList>
    </citation>
    <scope>NUCLEOTIDE SEQUENCE [LARGE SCALE GENOMIC DNA]</scope>
    <source>
        <strain evidence="2 3">ZZ0214-1</strain>
    </source>
</reference>
<dbReference type="EMBL" id="AYKW01000023">
    <property type="protein sequence ID" value="PIL28653.1"/>
    <property type="molecule type" value="Genomic_DNA"/>
</dbReference>
<sequence>MVNVPTERHLKLYFPNGDVVLSASIDSDAAPAGPPRCQLFRVHKFLLMHHSTAFTNMFEDATAGPNESYDGVPIVKMEGDNAEDLAQLLNYLYNPTEMTFKRFDPNTPLVVSGVIRLADKYCIESLREHLIKAVVSDWPTTLDEWDAFQAEIEAVKKRIRLTWHRKPPSEWEYLCDHVPEPASVIVFAQEFGCHQILPAAFSQLMLISPNNYWESEWRDVELVARWSLLDKDALRRYMMGADRVLAYHPLPHQLLSDECTLLTEEGVLDIEAIEQSPCGIFSKLLLDKVWARRRHDGTKIDPLNLLEKCIEYGQSPERHSIPGSFCVRCDITIFRRISSMREHLWANLPDYFQLQVDVSELR</sequence>
<keyword evidence="3" id="KW-1185">Reference proteome</keyword>
<comment type="caution">
    <text evidence="2">The sequence shown here is derived from an EMBL/GenBank/DDBJ whole genome shotgun (WGS) entry which is preliminary data.</text>
</comment>
<dbReference type="Proteomes" id="UP000230002">
    <property type="component" value="Unassembled WGS sequence"/>
</dbReference>
<evidence type="ECO:0000313" key="2">
    <source>
        <dbReference type="EMBL" id="PIL28653.1"/>
    </source>
</evidence>
<gene>
    <name evidence="2" type="ORF">GSI_08695</name>
</gene>
<dbReference type="CDD" id="cd18186">
    <property type="entry name" value="BTB_POZ_ZBTB_KLHL-like"/>
    <property type="match status" value="1"/>
</dbReference>
<proteinExistence type="predicted"/>